<name>A0A0D8XWM7_DICVI</name>
<sequence length="169" mass="19410">MFVIFARKISTTVKQVEEQNIHETRRITPLPRVPEFTYEVATDLKAVSSNDPEIYAKYQDESEKNVKKQDGNVWSCEELQQLARLAVEKFPPGTTNRWERVAHILNRTAQDTAAMAAKLKKINKEELAKLTTGQQSSANFNMQSGNWKENSFVEKCPLGKFQIWAIKYS</sequence>
<gene>
    <name evidence="8" type="ORF">DICVIV_04775</name>
</gene>
<keyword evidence="2" id="KW-0812">Transmembrane</keyword>
<evidence type="ECO:0000256" key="3">
    <source>
        <dbReference type="ARBA" id="ARBA00022729"/>
    </source>
</evidence>
<dbReference type="GO" id="GO:0012505">
    <property type="term" value="C:endomembrane system"/>
    <property type="evidence" value="ECO:0007669"/>
    <property type="project" value="UniProtKB-SubCell"/>
</dbReference>
<feature type="domain" description="Myb-like" evidence="7">
    <location>
        <begin position="74"/>
        <end position="124"/>
    </location>
</feature>
<dbReference type="InterPro" id="IPR009057">
    <property type="entry name" value="Homeodomain-like_sf"/>
</dbReference>
<keyword evidence="3" id="KW-0732">Signal</keyword>
<dbReference type="AlphaFoldDB" id="A0A0D8XWM7"/>
<protein>
    <recommendedName>
        <fullName evidence="7">Myb-like domain-containing protein</fullName>
    </recommendedName>
</protein>
<comment type="subcellular location">
    <subcellularLocation>
        <location evidence="6">Endomembrane system</location>
        <topology evidence="6">Single-pass membrane protein</topology>
    </subcellularLocation>
    <subcellularLocation>
        <location evidence="1">Nucleus</location>
    </subcellularLocation>
</comment>
<proteinExistence type="predicted"/>
<evidence type="ECO:0000256" key="6">
    <source>
        <dbReference type="ARBA" id="ARBA00037847"/>
    </source>
</evidence>
<keyword evidence="4" id="KW-1133">Transmembrane helix</keyword>
<dbReference type="Proteomes" id="UP000053766">
    <property type="component" value="Unassembled WGS sequence"/>
</dbReference>
<reference evidence="9" key="2">
    <citation type="journal article" date="2016" name="Sci. Rep.">
        <title>Dictyocaulus viviparus genome, variome and transcriptome elucidate lungworm biology and support future intervention.</title>
        <authorList>
            <person name="McNulty S.N."/>
            <person name="Strube C."/>
            <person name="Rosa B.A."/>
            <person name="Martin J.C."/>
            <person name="Tyagi R."/>
            <person name="Choi Y.J."/>
            <person name="Wang Q."/>
            <person name="Hallsworth Pepin K."/>
            <person name="Zhang X."/>
            <person name="Ozersky P."/>
            <person name="Wilson R.K."/>
            <person name="Sternberg P.W."/>
            <person name="Gasser R.B."/>
            <person name="Mitreva M."/>
        </authorList>
    </citation>
    <scope>NUCLEOTIDE SEQUENCE [LARGE SCALE GENOMIC DNA]</scope>
    <source>
        <strain evidence="9">HannoverDv2000</strain>
    </source>
</reference>
<dbReference type="GO" id="GO:0005634">
    <property type="term" value="C:nucleus"/>
    <property type="evidence" value="ECO:0007669"/>
    <property type="project" value="UniProtKB-SubCell"/>
</dbReference>
<organism evidence="8 9">
    <name type="scientific">Dictyocaulus viviparus</name>
    <name type="common">Bovine lungworm</name>
    <dbReference type="NCBI Taxonomy" id="29172"/>
    <lineage>
        <taxon>Eukaryota</taxon>
        <taxon>Metazoa</taxon>
        <taxon>Ecdysozoa</taxon>
        <taxon>Nematoda</taxon>
        <taxon>Chromadorea</taxon>
        <taxon>Rhabditida</taxon>
        <taxon>Rhabditina</taxon>
        <taxon>Rhabditomorpha</taxon>
        <taxon>Strongyloidea</taxon>
        <taxon>Metastrongylidae</taxon>
        <taxon>Dictyocaulus</taxon>
    </lineage>
</organism>
<dbReference type="PANTHER" id="PTHR44653">
    <property type="entry name" value="DNAJ HOMOLOG SUBFAMILY C MEMBER 1"/>
    <property type="match status" value="1"/>
</dbReference>
<reference evidence="8 9" key="1">
    <citation type="submission" date="2013-11" db="EMBL/GenBank/DDBJ databases">
        <title>Draft genome of the bovine lungworm Dictyocaulus viviparus.</title>
        <authorList>
            <person name="Mitreva M."/>
        </authorList>
    </citation>
    <scope>NUCLEOTIDE SEQUENCE [LARGE SCALE GENOMIC DNA]</scope>
    <source>
        <strain evidence="8 9">HannoverDv2000</strain>
    </source>
</reference>
<evidence type="ECO:0000256" key="4">
    <source>
        <dbReference type="ARBA" id="ARBA00022989"/>
    </source>
</evidence>
<dbReference type="Gene3D" id="1.10.10.60">
    <property type="entry name" value="Homeodomain-like"/>
    <property type="match status" value="1"/>
</dbReference>
<dbReference type="OrthoDB" id="10250354at2759"/>
<keyword evidence="9" id="KW-1185">Reference proteome</keyword>
<dbReference type="SUPFAM" id="SSF46689">
    <property type="entry name" value="Homeodomain-like"/>
    <property type="match status" value="1"/>
</dbReference>
<evidence type="ECO:0000259" key="7">
    <source>
        <dbReference type="Pfam" id="PF23082"/>
    </source>
</evidence>
<dbReference type="STRING" id="29172.A0A0D8XWM7"/>
<keyword evidence="5" id="KW-0472">Membrane</keyword>
<accession>A0A0D8XWM7</accession>
<evidence type="ECO:0000313" key="8">
    <source>
        <dbReference type="EMBL" id="KJH49068.1"/>
    </source>
</evidence>
<dbReference type="Pfam" id="PF23082">
    <property type="entry name" value="Myb_DNA-binding_2"/>
    <property type="match status" value="1"/>
</dbReference>
<dbReference type="InterPro" id="IPR001005">
    <property type="entry name" value="SANT/Myb"/>
</dbReference>
<dbReference type="EMBL" id="KN716246">
    <property type="protein sequence ID" value="KJH49068.1"/>
    <property type="molecule type" value="Genomic_DNA"/>
</dbReference>
<evidence type="ECO:0000256" key="5">
    <source>
        <dbReference type="ARBA" id="ARBA00023136"/>
    </source>
</evidence>
<evidence type="ECO:0000313" key="9">
    <source>
        <dbReference type="Proteomes" id="UP000053766"/>
    </source>
</evidence>
<dbReference type="PANTHER" id="PTHR44653:SF2">
    <property type="entry name" value="DNAJ HOMOLOG SUBFAMILY C MEMBER 1"/>
    <property type="match status" value="1"/>
</dbReference>
<evidence type="ECO:0000256" key="2">
    <source>
        <dbReference type="ARBA" id="ARBA00022692"/>
    </source>
</evidence>
<dbReference type="InterPro" id="IPR052606">
    <property type="entry name" value="DnaJ_domain_protein"/>
</dbReference>
<evidence type="ECO:0000256" key="1">
    <source>
        <dbReference type="ARBA" id="ARBA00004123"/>
    </source>
</evidence>